<evidence type="ECO:0000259" key="5">
    <source>
        <dbReference type="PROSITE" id="PS51903"/>
    </source>
</evidence>
<evidence type="ECO:0000256" key="2">
    <source>
        <dbReference type="ARBA" id="ARBA00022737"/>
    </source>
</evidence>
<evidence type="ECO:0000256" key="1">
    <source>
        <dbReference type="ARBA" id="ARBA00008675"/>
    </source>
</evidence>
<keyword evidence="2 3" id="KW-0677">Repeat</keyword>
<accession>A0AA88IZ43</accession>
<dbReference type="PANTHER" id="PTHR43572:SF7">
    <property type="entry name" value="CLP R DOMAIN-CONTAINING PROTEIN"/>
    <property type="match status" value="1"/>
</dbReference>
<reference evidence="6" key="1">
    <citation type="submission" date="2023-07" db="EMBL/GenBank/DDBJ databases">
        <title>draft genome sequence of fig (Ficus carica).</title>
        <authorList>
            <person name="Takahashi T."/>
            <person name="Nishimura K."/>
        </authorList>
    </citation>
    <scope>NUCLEOTIDE SEQUENCE</scope>
</reference>
<feature type="compositionally biased region" description="Basic and acidic residues" evidence="4">
    <location>
        <begin position="618"/>
        <end position="638"/>
    </location>
</feature>
<proteinExistence type="inferred from homology"/>
<dbReference type="SUPFAM" id="SSF81923">
    <property type="entry name" value="Double Clp-N motif"/>
    <property type="match status" value="1"/>
</dbReference>
<dbReference type="PROSITE" id="PS51903">
    <property type="entry name" value="CLP_R"/>
    <property type="match status" value="1"/>
</dbReference>
<dbReference type="InterPro" id="IPR027417">
    <property type="entry name" value="P-loop_NTPase"/>
</dbReference>
<dbReference type="PANTHER" id="PTHR43572">
    <property type="entry name" value="CHAPERONE PROTEIN CLPD, CHLOROPLASTIC"/>
    <property type="match status" value="1"/>
</dbReference>
<evidence type="ECO:0000313" key="6">
    <source>
        <dbReference type="EMBL" id="GMN61008.1"/>
    </source>
</evidence>
<gene>
    <name evidence="6" type="ORF">TIFTF001_030101</name>
</gene>
<feature type="compositionally biased region" description="Low complexity" evidence="4">
    <location>
        <begin position="389"/>
        <end position="401"/>
    </location>
</feature>
<dbReference type="Pfam" id="PF02861">
    <property type="entry name" value="Clp_N"/>
    <property type="match status" value="1"/>
</dbReference>
<evidence type="ECO:0000256" key="3">
    <source>
        <dbReference type="PROSITE-ProRule" id="PRU01251"/>
    </source>
</evidence>
<sequence length="679" mass="75862">MRGGICTVQQALTAEATSLVKQAVGLAKRRGHAQVTPLHVASAMLATSTGLLRKACLQCHSHPLQCKALELCFNVALNRLPASTRGVMEISERGNTVSVNFGYLQFISLPLFSLRNISKEEAEQKLMELRFIVKNHMGRGVVLYLGDLTWVSEFWSSTCPQQRRSSYFGIEQIIMEIKRLVSGVGDNNMGRVWLMGISTFQTYMKCKAGNPSLEAIWELHPLTIPVGSLSLSLKFESDLEGDVSTKASKDNNIANCSCNTNSSTTAISSLPSWLQKYRDENKRSQEYCLTVGDLCKKWNSFCSSGQKNNPHFAEKPFQFSSLSSPPSNSFSSHHCNNLGLFDQSHHHKSAPKEYQFWVLENSEDGYESNVKMLIPERNIEEPAKPELLSNPNSSPNSASSSEVMEEDPEDLKSFKEVNSENLRILCDEMEKNVPWQKEIIPEIATTVLQCRSGMSGHSKRDKGHEEKDESCWLFFLGGDSKGKEKIARTLAKLIFGSQNNFVAIGLSSFSSSSKNKRARDESGCSYVQRFGEAVNENPRRVFFIEDLEEVDHCSQKGIKQAIESGRMTLPGGETVPLKDAIVVFSCESFFSVSRPARSPATRTMSSQKSDHHHHATIKKKDDDHDINQRPDDMKDNKRPGVSLDLNIAVDDDHDEDSDSINVGILESVDRKIIFKVQEL</sequence>
<dbReference type="AlphaFoldDB" id="A0AA88IZ43"/>
<feature type="domain" description="Clp R" evidence="5">
    <location>
        <begin position="8"/>
        <end position="81"/>
    </location>
</feature>
<dbReference type="InterPro" id="IPR051650">
    <property type="entry name" value="SL_signaling_regulator"/>
</dbReference>
<dbReference type="SUPFAM" id="SSF52540">
    <property type="entry name" value="P-loop containing nucleoside triphosphate hydrolases"/>
    <property type="match status" value="1"/>
</dbReference>
<protein>
    <recommendedName>
        <fullName evidence="5">Clp R domain-containing protein</fullName>
    </recommendedName>
</protein>
<feature type="region of interest" description="Disordered" evidence="4">
    <location>
        <begin position="596"/>
        <end position="640"/>
    </location>
</feature>
<dbReference type="InterPro" id="IPR004176">
    <property type="entry name" value="Clp_R_N"/>
</dbReference>
<dbReference type="EMBL" id="BTGU01000105">
    <property type="protein sequence ID" value="GMN61008.1"/>
    <property type="molecule type" value="Genomic_DNA"/>
</dbReference>
<dbReference type="InterPro" id="IPR036628">
    <property type="entry name" value="Clp_N_dom_sf"/>
</dbReference>
<comment type="similarity">
    <text evidence="1">Belongs to the ClpA/ClpB family.</text>
</comment>
<dbReference type="Pfam" id="PF23569">
    <property type="entry name" value="NBD_SMAX1"/>
    <property type="match status" value="1"/>
</dbReference>
<dbReference type="Gene3D" id="3.40.50.300">
    <property type="entry name" value="P-loop containing nucleotide triphosphate hydrolases"/>
    <property type="match status" value="1"/>
</dbReference>
<dbReference type="Proteomes" id="UP001187192">
    <property type="component" value="Unassembled WGS sequence"/>
</dbReference>
<organism evidence="6 7">
    <name type="scientific">Ficus carica</name>
    <name type="common">Common fig</name>
    <dbReference type="NCBI Taxonomy" id="3494"/>
    <lineage>
        <taxon>Eukaryota</taxon>
        <taxon>Viridiplantae</taxon>
        <taxon>Streptophyta</taxon>
        <taxon>Embryophyta</taxon>
        <taxon>Tracheophyta</taxon>
        <taxon>Spermatophyta</taxon>
        <taxon>Magnoliopsida</taxon>
        <taxon>eudicotyledons</taxon>
        <taxon>Gunneridae</taxon>
        <taxon>Pentapetalae</taxon>
        <taxon>rosids</taxon>
        <taxon>fabids</taxon>
        <taxon>Rosales</taxon>
        <taxon>Moraceae</taxon>
        <taxon>Ficeae</taxon>
        <taxon>Ficus</taxon>
    </lineage>
</organism>
<feature type="region of interest" description="Disordered" evidence="4">
    <location>
        <begin position="382"/>
        <end position="412"/>
    </location>
</feature>
<name>A0AA88IZ43_FICCA</name>
<evidence type="ECO:0000313" key="7">
    <source>
        <dbReference type="Proteomes" id="UP001187192"/>
    </source>
</evidence>
<comment type="caution">
    <text evidence="6">The sequence shown here is derived from an EMBL/GenBank/DDBJ whole genome shotgun (WGS) entry which is preliminary data.</text>
</comment>
<keyword evidence="7" id="KW-1185">Reference proteome</keyword>
<evidence type="ECO:0000256" key="4">
    <source>
        <dbReference type="SAM" id="MobiDB-lite"/>
    </source>
</evidence>
<dbReference type="InterPro" id="IPR058680">
    <property type="entry name" value="NBD_SMAX1-like"/>
</dbReference>
<dbReference type="Gene3D" id="1.10.1780.10">
    <property type="entry name" value="Clp, N-terminal domain"/>
    <property type="match status" value="1"/>
</dbReference>